<dbReference type="Gene3D" id="2.60.40.1220">
    <property type="match status" value="1"/>
</dbReference>
<evidence type="ECO:0000256" key="1">
    <source>
        <dbReference type="ARBA" id="ARBA00004196"/>
    </source>
</evidence>
<feature type="region of interest" description="Disordered" evidence="5">
    <location>
        <begin position="143"/>
        <end position="164"/>
    </location>
</feature>
<dbReference type="Proteomes" id="UP000606115">
    <property type="component" value="Unassembled WGS sequence"/>
</dbReference>
<dbReference type="InterPro" id="IPR014756">
    <property type="entry name" value="Ig_E-set"/>
</dbReference>
<keyword evidence="2" id="KW-0479">Metal-binding</keyword>
<dbReference type="GeneID" id="303305633"/>
<reference evidence="10" key="1">
    <citation type="journal article" date="2019" name="Int. J. Syst. Evol. Microbiol.">
        <title>The Global Catalogue of Microorganisms (GCM) 10K type strain sequencing project: providing services to taxonomists for standard genome sequencing and annotation.</title>
        <authorList>
            <consortium name="The Broad Institute Genomics Platform"/>
            <consortium name="The Broad Institute Genome Sequencing Center for Infectious Disease"/>
            <person name="Wu L."/>
            <person name="Ma J."/>
        </authorList>
    </citation>
    <scope>NUCLEOTIDE SEQUENCE [LARGE SCALE GENOMIC DNA]</scope>
    <source>
        <strain evidence="10">CGMCC 1.3685</strain>
    </source>
</reference>
<name>A0ABQ2DV34_9MICC</name>
<evidence type="ECO:0000256" key="7">
    <source>
        <dbReference type="SAM" id="SignalP"/>
    </source>
</evidence>
<dbReference type="InterPro" id="IPR032694">
    <property type="entry name" value="CopC/D"/>
</dbReference>
<keyword evidence="6" id="KW-0472">Membrane</keyword>
<feature type="domain" description="CopC" evidence="8">
    <location>
        <begin position="38"/>
        <end position="136"/>
    </location>
</feature>
<feature type="chain" id="PRO_5045082274" description="CopC domain-containing protein" evidence="7">
    <location>
        <begin position="38"/>
        <end position="218"/>
    </location>
</feature>
<dbReference type="InterPro" id="IPR014755">
    <property type="entry name" value="Cu-Rt/internalin_Ig-like"/>
</dbReference>
<evidence type="ECO:0000256" key="6">
    <source>
        <dbReference type="SAM" id="Phobius"/>
    </source>
</evidence>
<dbReference type="EMBL" id="BMKX01000011">
    <property type="protein sequence ID" value="GGJ71511.1"/>
    <property type="molecule type" value="Genomic_DNA"/>
</dbReference>
<dbReference type="SUPFAM" id="SSF81296">
    <property type="entry name" value="E set domains"/>
    <property type="match status" value="1"/>
</dbReference>
<organism evidence="9 10">
    <name type="scientific">Glutamicibacter ardleyensis</name>
    <dbReference type="NCBI Taxonomy" id="225894"/>
    <lineage>
        <taxon>Bacteria</taxon>
        <taxon>Bacillati</taxon>
        <taxon>Actinomycetota</taxon>
        <taxon>Actinomycetes</taxon>
        <taxon>Micrococcales</taxon>
        <taxon>Micrococcaceae</taxon>
        <taxon>Glutamicibacter</taxon>
    </lineage>
</organism>
<keyword evidence="3 7" id="KW-0732">Signal</keyword>
<evidence type="ECO:0000256" key="2">
    <source>
        <dbReference type="ARBA" id="ARBA00022723"/>
    </source>
</evidence>
<evidence type="ECO:0000259" key="8">
    <source>
        <dbReference type="Pfam" id="PF04234"/>
    </source>
</evidence>
<feature type="compositionally biased region" description="Low complexity" evidence="5">
    <location>
        <begin position="143"/>
        <end position="160"/>
    </location>
</feature>
<gene>
    <name evidence="9" type="ORF">GCM10007173_33000</name>
</gene>
<dbReference type="InterPro" id="IPR007348">
    <property type="entry name" value="CopC_dom"/>
</dbReference>
<dbReference type="PANTHER" id="PTHR34820:SF4">
    <property type="entry name" value="INNER MEMBRANE PROTEIN YEBZ"/>
    <property type="match status" value="1"/>
</dbReference>
<comment type="caution">
    <text evidence="9">The sequence shown here is derived from an EMBL/GenBank/DDBJ whole genome shotgun (WGS) entry which is preliminary data.</text>
</comment>
<sequence>MTQHQRFPMRHSRLLVGLSAALALVAASIFPASPAFAHEGLVSGTPQQGSTLQGAPAQMKLEFTGPLQEMEISASNQIEVVDENGQSVVKGETKVDEQYLIADLEITTNGTYAVSWRALSGDGHPVANEGPYTFTVNDPALEAASASSAAPTPEPSATSSKVSAETGAAARIEASAPAKDHSFWSPGLIGLTIVVLLAVALSAFFLARKRRNTQNPGG</sequence>
<keyword evidence="4" id="KW-0186">Copper</keyword>
<accession>A0ABQ2DV34</accession>
<dbReference type="PANTHER" id="PTHR34820">
    <property type="entry name" value="INNER MEMBRANE PROTEIN YEBZ"/>
    <property type="match status" value="1"/>
</dbReference>
<dbReference type="Pfam" id="PF04234">
    <property type="entry name" value="CopC"/>
    <property type="match status" value="1"/>
</dbReference>
<dbReference type="RefSeq" id="WP_188687206.1">
    <property type="nucleotide sequence ID" value="NZ_BMKX01000011.1"/>
</dbReference>
<evidence type="ECO:0000313" key="9">
    <source>
        <dbReference type="EMBL" id="GGJ71511.1"/>
    </source>
</evidence>
<feature type="signal peptide" evidence="7">
    <location>
        <begin position="1"/>
        <end position="37"/>
    </location>
</feature>
<keyword evidence="6" id="KW-0812">Transmembrane</keyword>
<keyword evidence="10" id="KW-1185">Reference proteome</keyword>
<evidence type="ECO:0000256" key="3">
    <source>
        <dbReference type="ARBA" id="ARBA00022729"/>
    </source>
</evidence>
<proteinExistence type="predicted"/>
<evidence type="ECO:0000256" key="4">
    <source>
        <dbReference type="ARBA" id="ARBA00023008"/>
    </source>
</evidence>
<protein>
    <recommendedName>
        <fullName evidence="8">CopC domain-containing protein</fullName>
    </recommendedName>
</protein>
<keyword evidence="6" id="KW-1133">Transmembrane helix</keyword>
<feature type="transmembrane region" description="Helical" evidence="6">
    <location>
        <begin position="183"/>
        <end position="207"/>
    </location>
</feature>
<evidence type="ECO:0000256" key="5">
    <source>
        <dbReference type="SAM" id="MobiDB-lite"/>
    </source>
</evidence>
<comment type="subcellular location">
    <subcellularLocation>
        <location evidence="1">Cell envelope</location>
    </subcellularLocation>
</comment>
<evidence type="ECO:0000313" key="10">
    <source>
        <dbReference type="Proteomes" id="UP000606115"/>
    </source>
</evidence>